<keyword evidence="4" id="KW-0862">Zinc</keyword>
<proteinExistence type="predicted"/>
<comment type="caution">
    <text evidence="9">The sequence shown here is derived from an EMBL/GenBank/DDBJ whole genome shotgun (WGS) entry which is preliminary data.</text>
</comment>
<keyword evidence="3" id="KW-0378">Hydrolase</keyword>
<keyword evidence="2" id="KW-0479">Metal-binding</keyword>
<evidence type="ECO:0000256" key="1">
    <source>
        <dbReference type="ARBA" id="ARBA00022670"/>
    </source>
</evidence>
<keyword evidence="6" id="KW-0732">Signal</keyword>
<name>A0A7V2EF93_9BACT</name>
<dbReference type="InterPro" id="IPR013856">
    <property type="entry name" value="Peptidase_M4_domain"/>
</dbReference>
<feature type="domain" description="Peptidase M4" evidence="7">
    <location>
        <begin position="235"/>
        <end position="331"/>
    </location>
</feature>
<evidence type="ECO:0000259" key="8">
    <source>
        <dbReference type="Pfam" id="PF07504"/>
    </source>
</evidence>
<evidence type="ECO:0000256" key="2">
    <source>
        <dbReference type="ARBA" id="ARBA00022723"/>
    </source>
</evidence>
<dbReference type="SUPFAM" id="SSF55486">
    <property type="entry name" value="Metalloproteases ('zincins'), catalytic domain"/>
    <property type="match status" value="1"/>
</dbReference>
<evidence type="ECO:0008006" key="10">
    <source>
        <dbReference type="Google" id="ProtNLM"/>
    </source>
</evidence>
<evidence type="ECO:0000256" key="5">
    <source>
        <dbReference type="ARBA" id="ARBA00023049"/>
    </source>
</evidence>
<dbReference type="Gene3D" id="3.10.170.10">
    <property type="match status" value="1"/>
</dbReference>
<dbReference type="Pfam" id="PF07504">
    <property type="entry name" value="FTP"/>
    <property type="match status" value="1"/>
</dbReference>
<evidence type="ECO:0000256" key="4">
    <source>
        <dbReference type="ARBA" id="ARBA00022833"/>
    </source>
</evidence>
<sequence length="335" mass="35930">MKKLVVTFAVMAMMGGLAIAAGTRAPMTALTDDQLAGLGKLEAVETLSFNDAGVPTFIAGELGRLETGDHAAGALRFLQELTPMFRATGREELALSEVKEDELGKVHVRFRQTLRGIPVVGAELLVHADRATGKVYAINGTFVPDENLPQRPALSGEVALQQAAREAGIVSGVALDRPELVYVVRENGKAYLAWMTRVTFSDGKGEHLDRIYADAVTGELVTSEALIHSALYRKIYTANNGTSLPGTLLFVEGGSSSDSVAMAAYNNLGYTYNYYKTKFNRDSIDGAGMQLIATVHYGNAYNNAFWNGSQMVFGDGDGTTFSPFANALDVVNLDV</sequence>
<evidence type="ECO:0000256" key="3">
    <source>
        <dbReference type="ARBA" id="ARBA00022801"/>
    </source>
</evidence>
<dbReference type="InterPro" id="IPR011096">
    <property type="entry name" value="FTP_domain"/>
</dbReference>
<dbReference type="AlphaFoldDB" id="A0A7V2EF93"/>
<accession>A0A7V2EF93</accession>
<evidence type="ECO:0000259" key="7">
    <source>
        <dbReference type="Pfam" id="PF01447"/>
    </source>
</evidence>
<dbReference type="InterPro" id="IPR050728">
    <property type="entry name" value="Zinc_Metalloprotease_M4"/>
</dbReference>
<dbReference type="EMBL" id="DSHW01000153">
    <property type="protein sequence ID" value="HEQ88178.1"/>
    <property type="molecule type" value="Genomic_DNA"/>
</dbReference>
<dbReference type="GO" id="GO:0006508">
    <property type="term" value="P:proteolysis"/>
    <property type="evidence" value="ECO:0007669"/>
    <property type="project" value="UniProtKB-KW"/>
</dbReference>
<feature type="domain" description="FTP" evidence="8">
    <location>
        <begin position="91"/>
        <end position="142"/>
    </location>
</feature>
<feature type="signal peptide" evidence="6">
    <location>
        <begin position="1"/>
        <end position="20"/>
    </location>
</feature>
<gene>
    <name evidence="9" type="ORF">ENP06_02065</name>
</gene>
<dbReference type="Pfam" id="PF01447">
    <property type="entry name" value="Peptidase_M4"/>
    <property type="match status" value="1"/>
</dbReference>
<keyword evidence="1" id="KW-0645">Protease</keyword>
<keyword evidence="5" id="KW-0482">Metalloprotease</keyword>
<organism evidence="9">
    <name type="scientific">Thermoanaerobaculum aquaticum</name>
    <dbReference type="NCBI Taxonomy" id="1312852"/>
    <lineage>
        <taxon>Bacteria</taxon>
        <taxon>Pseudomonadati</taxon>
        <taxon>Acidobacteriota</taxon>
        <taxon>Thermoanaerobaculia</taxon>
        <taxon>Thermoanaerobaculales</taxon>
        <taxon>Thermoanaerobaculaceae</taxon>
        <taxon>Thermoanaerobaculum</taxon>
    </lineage>
</organism>
<protein>
    <recommendedName>
        <fullName evidence="10">FTP domain-containing protein</fullName>
    </recommendedName>
</protein>
<dbReference type="PANTHER" id="PTHR33794">
    <property type="entry name" value="BACILLOLYSIN"/>
    <property type="match status" value="1"/>
</dbReference>
<dbReference type="GO" id="GO:0046872">
    <property type="term" value="F:metal ion binding"/>
    <property type="evidence" value="ECO:0007669"/>
    <property type="project" value="UniProtKB-KW"/>
</dbReference>
<reference evidence="9" key="1">
    <citation type="journal article" date="2020" name="mSystems">
        <title>Genome- and Community-Level Interaction Insights into Carbon Utilization and Element Cycling Functions of Hydrothermarchaeota in Hydrothermal Sediment.</title>
        <authorList>
            <person name="Zhou Z."/>
            <person name="Liu Y."/>
            <person name="Xu W."/>
            <person name="Pan J."/>
            <person name="Luo Z.H."/>
            <person name="Li M."/>
        </authorList>
    </citation>
    <scope>NUCLEOTIDE SEQUENCE [LARGE SCALE GENOMIC DNA]</scope>
    <source>
        <strain evidence="9">SpSt-186</strain>
    </source>
</reference>
<dbReference type="Gene3D" id="3.10.450.490">
    <property type="match status" value="1"/>
</dbReference>
<evidence type="ECO:0000313" key="9">
    <source>
        <dbReference type="EMBL" id="HEQ88178.1"/>
    </source>
</evidence>
<feature type="chain" id="PRO_5031564309" description="FTP domain-containing protein" evidence="6">
    <location>
        <begin position="21"/>
        <end position="335"/>
    </location>
</feature>
<dbReference type="GO" id="GO:0004222">
    <property type="term" value="F:metalloendopeptidase activity"/>
    <property type="evidence" value="ECO:0007669"/>
    <property type="project" value="InterPro"/>
</dbReference>
<dbReference type="PANTHER" id="PTHR33794:SF1">
    <property type="entry name" value="BACILLOLYSIN"/>
    <property type="match status" value="1"/>
</dbReference>
<evidence type="ECO:0000256" key="6">
    <source>
        <dbReference type="SAM" id="SignalP"/>
    </source>
</evidence>